<dbReference type="Pfam" id="PF01476">
    <property type="entry name" value="LysM"/>
    <property type="match status" value="2"/>
</dbReference>
<keyword evidence="1" id="KW-0147">Chitin-binding</keyword>
<dbReference type="SUPFAM" id="SSF54106">
    <property type="entry name" value="LysM domain"/>
    <property type="match status" value="1"/>
</dbReference>
<keyword evidence="6" id="KW-1185">Reference proteome</keyword>
<feature type="signal peptide" evidence="3">
    <location>
        <begin position="1"/>
        <end position="20"/>
    </location>
</feature>
<dbReference type="SMART" id="SM00257">
    <property type="entry name" value="LysM"/>
    <property type="match status" value="1"/>
</dbReference>
<comment type="caution">
    <text evidence="5">The sequence shown here is derived from an EMBL/GenBank/DDBJ whole genome shotgun (WGS) entry which is preliminary data.</text>
</comment>
<dbReference type="PROSITE" id="PS51782">
    <property type="entry name" value="LYSM"/>
    <property type="match status" value="1"/>
</dbReference>
<name>A0ABR4FP36_9EURO</name>
<keyword evidence="3" id="KW-0732">Signal</keyword>
<proteinExistence type="predicted"/>
<keyword evidence="2" id="KW-0843">Virulence</keyword>
<dbReference type="InterPro" id="IPR018392">
    <property type="entry name" value="LysM"/>
</dbReference>
<accession>A0ABR4FP36</accession>
<gene>
    <name evidence="5" type="ORF">BJX66DRAFT_347980</name>
</gene>
<evidence type="ECO:0000256" key="1">
    <source>
        <dbReference type="ARBA" id="ARBA00022669"/>
    </source>
</evidence>
<evidence type="ECO:0000256" key="3">
    <source>
        <dbReference type="SAM" id="SignalP"/>
    </source>
</evidence>
<evidence type="ECO:0000259" key="4">
    <source>
        <dbReference type="PROSITE" id="PS51782"/>
    </source>
</evidence>
<dbReference type="EMBL" id="JBFTWV010000166">
    <property type="protein sequence ID" value="KAL2784798.1"/>
    <property type="molecule type" value="Genomic_DNA"/>
</dbReference>
<dbReference type="PANTHER" id="PTHR34997:SF16">
    <property type="entry name" value="LYSM DOMAIN-CONTAINING PROTEIN"/>
    <property type="match status" value="1"/>
</dbReference>
<protein>
    <recommendedName>
        <fullName evidence="4">LysM domain-containing protein</fullName>
    </recommendedName>
</protein>
<dbReference type="Proteomes" id="UP001610563">
    <property type="component" value="Unassembled WGS sequence"/>
</dbReference>
<feature type="domain" description="LysM" evidence="4">
    <location>
        <begin position="232"/>
        <end position="278"/>
    </location>
</feature>
<dbReference type="Gene3D" id="3.10.350.10">
    <property type="entry name" value="LysM domain"/>
    <property type="match status" value="2"/>
</dbReference>
<dbReference type="InterPro" id="IPR036779">
    <property type="entry name" value="LysM_dom_sf"/>
</dbReference>
<organism evidence="5 6">
    <name type="scientific">Aspergillus keveii</name>
    <dbReference type="NCBI Taxonomy" id="714993"/>
    <lineage>
        <taxon>Eukaryota</taxon>
        <taxon>Fungi</taxon>
        <taxon>Dikarya</taxon>
        <taxon>Ascomycota</taxon>
        <taxon>Pezizomycotina</taxon>
        <taxon>Eurotiomycetes</taxon>
        <taxon>Eurotiomycetidae</taxon>
        <taxon>Eurotiales</taxon>
        <taxon>Aspergillaceae</taxon>
        <taxon>Aspergillus</taxon>
        <taxon>Aspergillus subgen. Nidulantes</taxon>
    </lineage>
</organism>
<evidence type="ECO:0000313" key="5">
    <source>
        <dbReference type="EMBL" id="KAL2784798.1"/>
    </source>
</evidence>
<feature type="chain" id="PRO_5047210832" description="LysM domain-containing protein" evidence="3">
    <location>
        <begin position="21"/>
        <end position="568"/>
    </location>
</feature>
<reference evidence="5 6" key="1">
    <citation type="submission" date="2024-07" db="EMBL/GenBank/DDBJ databases">
        <title>Section-level genome sequencing and comparative genomics of Aspergillus sections Usti and Cavernicolus.</title>
        <authorList>
            <consortium name="Lawrence Berkeley National Laboratory"/>
            <person name="Nybo J.L."/>
            <person name="Vesth T.C."/>
            <person name="Theobald S."/>
            <person name="Frisvad J.C."/>
            <person name="Larsen T.O."/>
            <person name="Kjaerboelling I."/>
            <person name="Rothschild-Mancinelli K."/>
            <person name="Lyhne E.K."/>
            <person name="Kogle M.E."/>
            <person name="Barry K."/>
            <person name="Clum A."/>
            <person name="Na H."/>
            <person name="Ledsgaard L."/>
            <person name="Lin J."/>
            <person name="Lipzen A."/>
            <person name="Kuo A."/>
            <person name="Riley R."/>
            <person name="Mondo S."/>
            <person name="Labutti K."/>
            <person name="Haridas S."/>
            <person name="Pangalinan J."/>
            <person name="Salamov A.A."/>
            <person name="Simmons B.A."/>
            <person name="Magnuson J.K."/>
            <person name="Chen J."/>
            <person name="Drula E."/>
            <person name="Henrissat B."/>
            <person name="Wiebenga A."/>
            <person name="Lubbers R.J."/>
            <person name="Gomes A.C."/>
            <person name="Makela M.R."/>
            <person name="Stajich J."/>
            <person name="Grigoriev I.V."/>
            <person name="Mortensen U.H."/>
            <person name="De Vries R.P."/>
            <person name="Baker S.E."/>
            <person name="Andersen M.R."/>
        </authorList>
    </citation>
    <scope>NUCLEOTIDE SEQUENCE [LARGE SCALE GENOMIC DNA]</scope>
    <source>
        <strain evidence="5 6">CBS 209.92</strain>
    </source>
</reference>
<dbReference type="InterPro" id="IPR052210">
    <property type="entry name" value="LysM1-like"/>
</dbReference>
<dbReference type="PANTHER" id="PTHR34997">
    <property type="entry name" value="AM15"/>
    <property type="match status" value="1"/>
</dbReference>
<sequence>MSSYARSIIAVLLVLSKGLAIQLYTEDDLSSFSLSGACSSSLAAGLACPHQVGSSSSGIYFSVSAIEETCTPSYAAALRDYVGSVTYSCPDSDVFELDSGDSAPFSRFATQNLWCHDIAAQSTEGNGTYQFMAGSPYSGGYALQENYTSLTSSCSKTGFPLLSATVPTSITARPTPSSCTAKEYMIKARDTCQSISDSQSIGKAWLLYDTGLESWCNDFPSEGALCIVGTCKPYTVKSGDTCEFLSRLHEISQVQLVSWNPIPGRTCQNIEHSIDDTICVSPPGDEDWVSPTYVTTTAPATETPSASAVPVPDNVAVGTNEVCAQYYEGINPNCTNLFAEESYCVKPVGRVDSYPGHPGYISPESSISEVPFSDHPKATFTPPPLVNGTNPPPFAEGTRQDCFTYVDEGQLQADVARTFYSSTCALLAEVWGISLEQLENWNPSLDTSARQCTPEAEHRYCIAAYETTLTSLPPPSTSTTSVPATNTITTITTNTSSGSPAGPTQPGIPDTYNKWHLIETGDTCYDVAQEYSITLEQFYICPIQGILQSNNCAEGFWGGNAYCVGVAE</sequence>
<evidence type="ECO:0000256" key="2">
    <source>
        <dbReference type="ARBA" id="ARBA00023026"/>
    </source>
</evidence>
<dbReference type="CDD" id="cd00118">
    <property type="entry name" value="LysM"/>
    <property type="match status" value="1"/>
</dbReference>
<evidence type="ECO:0000313" key="6">
    <source>
        <dbReference type="Proteomes" id="UP001610563"/>
    </source>
</evidence>